<dbReference type="Proteomes" id="UP000321083">
    <property type="component" value="Unassembled WGS sequence"/>
</dbReference>
<accession>A0A5C6M1K2</accession>
<dbReference type="Pfam" id="PF19051">
    <property type="entry name" value="GFO_IDH_MocA_C2"/>
    <property type="match status" value="1"/>
</dbReference>
<evidence type="ECO:0000259" key="1">
    <source>
        <dbReference type="Pfam" id="PF19051"/>
    </source>
</evidence>
<evidence type="ECO:0000313" key="3">
    <source>
        <dbReference type="Proteomes" id="UP000321083"/>
    </source>
</evidence>
<comment type="caution">
    <text evidence="2">The sequence shown here is derived from an EMBL/GenBank/DDBJ whole genome shotgun (WGS) entry which is preliminary data.</text>
</comment>
<reference evidence="2 3" key="1">
    <citation type="submission" date="2019-08" db="EMBL/GenBank/DDBJ databases">
        <title>100 year-old enigma solved: identification of Planctomyces bekefii, the type genus and species of the phylum Planctomycetes.</title>
        <authorList>
            <person name="Svetlana D.N."/>
            <person name="Overmann J."/>
        </authorList>
    </citation>
    <scope>NUCLEOTIDE SEQUENCE [LARGE SCALE GENOMIC DNA]</scope>
    <source>
        <strain evidence="2">Phe10_nw2017</strain>
    </source>
</reference>
<dbReference type="InterPro" id="IPR043906">
    <property type="entry name" value="Gfo/Idh/MocA_OxRdtase_bact_C"/>
</dbReference>
<dbReference type="EMBL" id="SRHE01000869">
    <property type="protein sequence ID" value="TWW08053.1"/>
    <property type="molecule type" value="Genomic_DNA"/>
</dbReference>
<feature type="non-terminal residue" evidence="2">
    <location>
        <position position="1"/>
    </location>
</feature>
<sequence>DVDAGRFSATIVHLSNIAARTGAVLQFDAEREVITNHEAANSLVRRQYREHWAVPAGV</sequence>
<organism evidence="2 3">
    <name type="scientific">Planctomyces bekefii</name>
    <dbReference type="NCBI Taxonomy" id="1653850"/>
    <lineage>
        <taxon>Bacteria</taxon>
        <taxon>Pseudomonadati</taxon>
        <taxon>Planctomycetota</taxon>
        <taxon>Planctomycetia</taxon>
        <taxon>Planctomycetales</taxon>
        <taxon>Planctomycetaceae</taxon>
        <taxon>Planctomyces</taxon>
    </lineage>
</organism>
<feature type="domain" description="Gfo/Idh/MocA-like oxidoreductase bacterial type C-terminal" evidence="1">
    <location>
        <begin position="5"/>
        <end position="53"/>
    </location>
</feature>
<protein>
    <recommendedName>
        <fullName evidence="1">Gfo/Idh/MocA-like oxidoreductase bacterial type C-terminal domain-containing protein</fullName>
    </recommendedName>
</protein>
<gene>
    <name evidence="2" type="ORF">E3A20_28180</name>
</gene>
<reference evidence="2 3" key="2">
    <citation type="submission" date="2019-08" db="EMBL/GenBank/DDBJ databases">
        <authorList>
            <person name="Henke P."/>
        </authorList>
    </citation>
    <scope>NUCLEOTIDE SEQUENCE [LARGE SCALE GENOMIC DNA]</scope>
    <source>
        <strain evidence="2">Phe10_nw2017</strain>
    </source>
</reference>
<proteinExistence type="predicted"/>
<keyword evidence="3" id="KW-1185">Reference proteome</keyword>
<evidence type="ECO:0000313" key="2">
    <source>
        <dbReference type="EMBL" id="TWW08053.1"/>
    </source>
</evidence>
<dbReference type="AlphaFoldDB" id="A0A5C6M1K2"/>
<name>A0A5C6M1K2_9PLAN</name>